<comment type="caution">
    <text evidence="1">The sequence shown here is derived from an EMBL/GenBank/DDBJ whole genome shotgun (WGS) entry which is preliminary data.</text>
</comment>
<organism evidence="1">
    <name type="scientific">marine sediment metagenome</name>
    <dbReference type="NCBI Taxonomy" id="412755"/>
    <lineage>
        <taxon>unclassified sequences</taxon>
        <taxon>metagenomes</taxon>
        <taxon>ecological metagenomes</taxon>
    </lineage>
</organism>
<proteinExistence type="predicted"/>
<evidence type="ECO:0008006" key="2">
    <source>
        <dbReference type="Google" id="ProtNLM"/>
    </source>
</evidence>
<dbReference type="EMBL" id="BART01033358">
    <property type="protein sequence ID" value="GAH06777.1"/>
    <property type="molecule type" value="Genomic_DNA"/>
</dbReference>
<feature type="non-terminal residue" evidence="1">
    <location>
        <position position="1"/>
    </location>
</feature>
<gene>
    <name evidence="1" type="ORF">S01H4_57364</name>
</gene>
<name>X1CGJ9_9ZZZZ</name>
<evidence type="ECO:0000313" key="1">
    <source>
        <dbReference type="EMBL" id="GAH06777.1"/>
    </source>
</evidence>
<dbReference type="Gene3D" id="3.10.28.20">
    <property type="entry name" value="Acetamidase/Formamidase-like domains"/>
    <property type="match status" value="1"/>
</dbReference>
<reference evidence="1" key="1">
    <citation type="journal article" date="2014" name="Front. Microbiol.">
        <title>High frequency of phylogenetically diverse reductive dehalogenase-homologous genes in deep subseafloor sedimentary metagenomes.</title>
        <authorList>
            <person name="Kawai M."/>
            <person name="Futagami T."/>
            <person name="Toyoda A."/>
            <person name="Takaki Y."/>
            <person name="Nishi S."/>
            <person name="Hori S."/>
            <person name="Arai W."/>
            <person name="Tsubouchi T."/>
            <person name="Morono Y."/>
            <person name="Uchiyama I."/>
            <person name="Ito T."/>
            <person name="Fujiyama A."/>
            <person name="Inagaki F."/>
            <person name="Takami H."/>
        </authorList>
    </citation>
    <scope>NUCLEOTIDE SEQUENCE</scope>
    <source>
        <strain evidence="1">Expedition CK06-06</strain>
    </source>
</reference>
<accession>X1CGJ9</accession>
<protein>
    <recommendedName>
        <fullName evidence="2">Acetamidase</fullName>
    </recommendedName>
</protein>
<sequence>ELGEAYIKVLKNIPGPSGTTRDGKVIYNEYISWDLEPMIGTIGVATEYEIHGTLNGQTPCCGNWDCKDIKEGSKLYLNCFHDGALLFLGDVHASQGDTEWTCSANEVKAEVSLSCKVIKNKKIPYARIEREESIIQLFADKPLEDAVHRAITNLMSWMVEEYGVRAKDAYIMMSCSPEFKVKVYQMVKSPNLPYVVGAEIPKKYLKN</sequence>
<dbReference type="Pfam" id="PF03069">
    <property type="entry name" value="FmdA_AmdA"/>
    <property type="match status" value="1"/>
</dbReference>
<dbReference type="InterPro" id="IPR004304">
    <property type="entry name" value="FmdA_AmdA"/>
</dbReference>
<dbReference type="AlphaFoldDB" id="X1CGJ9"/>
<dbReference type="SUPFAM" id="SSF141130">
    <property type="entry name" value="Acetamidase/Formamidase-like"/>
    <property type="match status" value="1"/>
</dbReference>
<dbReference type="Gene3D" id="2.60.120.580">
    <property type="entry name" value="Acetamidase/Formamidase-like domains"/>
    <property type="match status" value="1"/>
</dbReference>
<dbReference type="PANTHER" id="PTHR31891:SF1">
    <property type="entry name" value="FORMAMIDASE C869.04-RELATED"/>
    <property type="match status" value="1"/>
</dbReference>
<dbReference type="PANTHER" id="PTHR31891">
    <property type="entry name" value="FORMAMIDASE C869.04-RELATED"/>
    <property type="match status" value="1"/>
</dbReference>
<dbReference type="GO" id="GO:0016811">
    <property type="term" value="F:hydrolase activity, acting on carbon-nitrogen (but not peptide) bonds, in linear amides"/>
    <property type="evidence" value="ECO:0007669"/>
    <property type="project" value="InterPro"/>
</dbReference>